<evidence type="ECO:0000313" key="11">
    <source>
        <dbReference type="Proteomes" id="UP000236311"/>
    </source>
</evidence>
<dbReference type="RefSeq" id="WP_103237838.1">
    <property type="nucleotide sequence ID" value="NZ_JANJZD010000002.1"/>
</dbReference>
<evidence type="ECO:0000256" key="2">
    <source>
        <dbReference type="ARBA" id="ARBA00022475"/>
    </source>
</evidence>
<feature type="transmembrane region" description="Helical" evidence="8">
    <location>
        <begin position="222"/>
        <end position="247"/>
    </location>
</feature>
<dbReference type="GO" id="GO:0005886">
    <property type="term" value="C:plasma membrane"/>
    <property type="evidence" value="ECO:0007669"/>
    <property type="project" value="UniProtKB-SubCell"/>
</dbReference>
<feature type="transmembrane region" description="Helical" evidence="8">
    <location>
        <begin position="691"/>
        <end position="710"/>
    </location>
</feature>
<dbReference type="PRINTS" id="PR01434">
    <property type="entry name" value="NADHDHGNASE5"/>
</dbReference>
<feature type="transmembrane region" description="Helical" evidence="8">
    <location>
        <begin position="289"/>
        <end position="309"/>
    </location>
</feature>
<evidence type="ECO:0000256" key="3">
    <source>
        <dbReference type="ARBA" id="ARBA00022692"/>
    </source>
</evidence>
<organism evidence="10 11">
    <name type="scientific">Acetatifactor muris</name>
    <dbReference type="NCBI Taxonomy" id="879566"/>
    <lineage>
        <taxon>Bacteria</taxon>
        <taxon>Bacillati</taxon>
        <taxon>Bacillota</taxon>
        <taxon>Clostridia</taxon>
        <taxon>Lachnospirales</taxon>
        <taxon>Lachnospiraceae</taxon>
        <taxon>Acetatifactor</taxon>
    </lineage>
</organism>
<keyword evidence="3 7" id="KW-0812">Transmembrane</keyword>
<dbReference type="OrthoDB" id="9807568at2"/>
<protein>
    <submittedName>
        <fullName evidence="10">Hydrogenase-4 component B</fullName>
        <ecNumber evidence="10">1.-.-.-</ecNumber>
    </submittedName>
</protein>
<evidence type="ECO:0000259" key="9">
    <source>
        <dbReference type="Pfam" id="PF00361"/>
    </source>
</evidence>
<feature type="domain" description="NADH:quinone oxidoreductase/Mrp antiporter transmembrane" evidence="9">
    <location>
        <begin position="144"/>
        <end position="442"/>
    </location>
</feature>
<keyword evidence="6 8" id="KW-0472">Membrane</keyword>
<proteinExistence type="predicted"/>
<sequence>MKKEMYLAFVIFFPFLAGIPVYGAGVYCRKKKEKAGAEGRWESLGDFLAVCVAAAEFAVMLGLALPVLRTGGGEALSLEIPEICGMGLYFILDGFRAMYGCVAAFMWMMAAAFSVEYFTHHASRSRYYLFLLWTLGAAMGVFLSGDLYTTFIFFEIMSFTSYVWVAQEENGPALRAAGTYLAVAILGGLVLLMGIFLLYHCLGTLVTGELSGAAAGYEDKATLYIAGACMLFGFGAKAGAFPLHIWLPKAHPVAPAPASALLSGILTKTGVYGILIVSCNLFLPDRAWGFAILLTGLVTMLGGAILAVFSVDLKRTLACSSMSQIGFILTGIGMLCLPGEEDGMIRTVSAAHQLAASQGSFLHMVNHSLIKLVLFLAAGVVYMNAHALNLNDIRGFGRKKPLLAGSFLTGALAIGGIPLFGGYISKTLLHESIVEYGGDGFMKAAEMIFLFSGGLTVAYMTKIFVAVFVEKNQDAARQEAYDRMRGYMKPVTVFALAGSAGLLFFWGLFPDSIMMSAGRSAQEFLRMEGEIHSVSWFGWENLKGGMTSIAIGAAVYCLFIRPCLLKRKENGEREYINAWPQWLDLEELIYRPVLLGILPVILGVLCRILDSFADMTVVILRKTLYRDSRLPHERPEGNVFTEVLGKLLNGFQSLGNRTWRRTRPVHRDYVHLAAVKSEEFRETNHIIQRSLSFGLLLFCIGLALTLLYIIG</sequence>
<feature type="transmembrane region" description="Helical" evidence="8">
    <location>
        <begin position="369"/>
        <end position="390"/>
    </location>
</feature>
<evidence type="ECO:0000256" key="5">
    <source>
        <dbReference type="ARBA" id="ARBA00023002"/>
    </source>
</evidence>
<dbReference type="Proteomes" id="UP000236311">
    <property type="component" value="Unassembled WGS sequence"/>
</dbReference>
<gene>
    <name evidence="10" type="primary">hyfB_2</name>
    <name evidence="10" type="ORF">AMURIS_00423</name>
</gene>
<feature type="transmembrane region" description="Helical" evidence="8">
    <location>
        <begin position="127"/>
        <end position="145"/>
    </location>
</feature>
<evidence type="ECO:0000256" key="1">
    <source>
        <dbReference type="ARBA" id="ARBA00004651"/>
    </source>
</evidence>
<feature type="transmembrane region" description="Helical" evidence="8">
    <location>
        <begin position="444"/>
        <end position="469"/>
    </location>
</feature>
<evidence type="ECO:0000313" key="10">
    <source>
        <dbReference type="EMBL" id="SOY27719.1"/>
    </source>
</evidence>
<dbReference type="InterPro" id="IPR001750">
    <property type="entry name" value="ND/Mrp_TM"/>
</dbReference>
<dbReference type="AlphaFoldDB" id="A0A2K4ZBA0"/>
<dbReference type="PANTHER" id="PTHR42682">
    <property type="entry name" value="HYDROGENASE-4 COMPONENT F"/>
    <property type="match status" value="1"/>
</dbReference>
<keyword evidence="2" id="KW-1003">Cell membrane</keyword>
<feature type="transmembrane region" description="Helical" evidence="8">
    <location>
        <begin position="97"/>
        <end position="115"/>
    </location>
</feature>
<feature type="transmembrane region" description="Helical" evidence="8">
    <location>
        <begin position="402"/>
        <end position="424"/>
    </location>
</feature>
<dbReference type="GO" id="GO:0016491">
    <property type="term" value="F:oxidoreductase activity"/>
    <property type="evidence" value="ECO:0007669"/>
    <property type="project" value="UniProtKB-KW"/>
</dbReference>
<feature type="transmembrane region" description="Helical" evidence="8">
    <location>
        <begin position="259"/>
        <end position="283"/>
    </location>
</feature>
<evidence type="ECO:0000256" key="4">
    <source>
        <dbReference type="ARBA" id="ARBA00022989"/>
    </source>
</evidence>
<accession>A0A2K4ZBA0</accession>
<feature type="transmembrane region" description="Helical" evidence="8">
    <location>
        <begin position="47"/>
        <end position="68"/>
    </location>
</feature>
<dbReference type="EMBL" id="OFSM01000002">
    <property type="protein sequence ID" value="SOY27719.1"/>
    <property type="molecule type" value="Genomic_DNA"/>
</dbReference>
<dbReference type="Pfam" id="PF00361">
    <property type="entry name" value="Proton_antipo_M"/>
    <property type="match status" value="1"/>
</dbReference>
<keyword evidence="4 8" id="KW-1133">Transmembrane helix</keyword>
<comment type="subcellular location">
    <subcellularLocation>
        <location evidence="1">Cell membrane</location>
        <topology evidence="1">Multi-pass membrane protein</topology>
    </subcellularLocation>
    <subcellularLocation>
        <location evidence="7">Membrane</location>
        <topology evidence="7">Multi-pass membrane protein</topology>
    </subcellularLocation>
</comment>
<feature type="transmembrane region" description="Helical" evidence="8">
    <location>
        <begin position="179"/>
        <end position="202"/>
    </location>
</feature>
<reference evidence="10 11" key="1">
    <citation type="submission" date="2018-01" db="EMBL/GenBank/DDBJ databases">
        <authorList>
            <person name="Gaut B.S."/>
            <person name="Morton B.R."/>
            <person name="Clegg M.T."/>
            <person name="Duvall M.R."/>
        </authorList>
    </citation>
    <scope>NUCLEOTIDE SEQUENCE [LARGE SCALE GENOMIC DNA]</scope>
    <source>
        <strain evidence="10">GP69</strain>
    </source>
</reference>
<evidence type="ECO:0000256" key="8">
    <source>
        <dbReference type="SAM" id="Phobius"/>
    </source>
</evidence>
<dbReference type="EC" id="1.-.-.-" evidence="10"/>
<keyword evidence="5 10" id="KW-0560">Oxidoreductase</keyword>
<name>A0A2K4ZBA0_9FIRM</name>
<evidence type="ECO:0000256" key="7">
    <source>
        <dbReference type="RuleBase" id="RU000320"/>
    </source>
</evidence>
<dbReference type="PANTHER" id="PTHR42682:SF4">
    <property type="entry name" value="NADH-UBIQUINONE_PLASTOQUINONE"/>
    <property type="match status" value="1"/>
</dbReference>
<dbReference type="InterPro" id="IPR052175">
    <property type="entry name" value="ComplexI-like_HydComp"/>
</dbReference>
<keyword evidence="11" id="KW-1185">Reference proteome</keyword>
<feature type="transmembrane region" description="Helical" evidence="8">
    <location>
        <begin position="490"/>
        <end position="509"/>
    </location>
</feature>
<evidence type="ECO:0000256" key="6">
    <source>
        <dbReference type="ARBA" id="ARBA00023136"/>
    </source>
</evidence>
<feature type="transmembrane region" description="Helical" evidence="8">
    <location>
        <begin position="545"/>
        <end position="564"/>
    </location>
</feature>